<protein>
    <submittedName>
        <fullName evidence="2">Uncharacterized protein</fullName>
    </submittedName>
</protein>
<keyword evidence="1" id="KW-0472">Membrane</keyword>
<dbReference type="Proteomes" id="UP000617628">
    <property type="component" value="Unassembled WGS sequence"/>
</dbReference>
<keyword evidence="1" id="KW-1133">Transmembrane helix</keyword>
<name>A0A934S1B2_9BACT</name>
<keyword evidence="3" id="KW-1185">Reference proteome</keyword>
<comment type="caution">
    <text evidence="2">The sequence shown here is derived from an EMBL/GenBank/DDBJ whole genome shotgun (WGS) entry which is preliminary data.</text>
</comment>
<keyword evidence="1" id="KW-0812">Transmembrane</keyword>
<sequence length="396" mass="45101">MSVLSKIKPKAQAYELDAFMAPGHWFFCRRIEIPSDLERGEEEGFVFLELENLSPFPLDHLHYGYQLDESGRYAFLFAAYRRRFEKVDQSGWRRIDAVLPDFIIGLHRSVKDGDAGLVLVTERSLVALEFDKDSELPSRFYAEARVLENEEGEAPSLNRQVDAFAANAKERFGFSKTRIWYANTDAKWVGQSAWFGAVDSSESPAARTEFSRNEIWKADLRDPEMVAQAKRDERQNGFLWKAIGGLAAGVALLLLGELYWGGSRAYLSLRETGVADNEPEVFEISELRNTTVALRDFQESNLVPFKMIEALYPLQQYPNIVYRKFETDGPDVLIIDAKAASQTQVTEFKKRLERFEKVESVELSKQVNNPSGSTFTTTIRFRFGAFFELAEVSDNG</sequence>
<organism evidence="2 3">
    <name type="scientific">Pelagicoccus mobilis</name>
    <dbReference type="NCBI Taxonomy" id="415221"/>
    <lineage>
        <taxon>Bacteria</taxon>
        <taxon>Pseudomonadati</taxon>
        <taxon>Verrucomicrobiota</taxon>
        <taxon>Opitutia</taxon>
        <taxon>Puniceicoccales</taxon>
        <taxon>Pelagicoccaceae</taxon>
        <taxon>Pelagicoccus</taxon>
    </lineage>
</organism>
<accession>A0A934S1B2</accession>
<dbReference type="RefSeq" id="WP_200356266.1">
    <property type="nucleotide sequence ID" value="NZ_JAENIL010000025.1"/>
</dbReference>
<evidence type="ECO:0000313" key="3">
    <source>
        <dbReference type="Proteomes" id="UP000617628"/>
    </source>
</evidence>
<dbReference type="EMBL" id="JAENIL010000025">
    <property type="protein sequence ID" value="MBK1878052.1"/>
    <property type="molecule type" value="Genomic_DNA"/>
</dbReference>
<dbReference type="AlphaFoldDB" id="A0A934S1B2"/>
<feature type="transmembrane region" description="Helical" evidence="1">
    <location>
        <begin position="238"/>
        <end position="260"/>
    </location>
</feature>
<evidence type="ECO:0000256" key="1">
    <source>
        <dbReference type="SAM" id="Phobius"/>
    </source>
</evidence>
<reference evidence="2" key="1">
    <citation type="submission" date="2021-01" db="EMBL/GenBank/DDBJ databases">
        <title>Modified the classification status of verrucomicrobia.</title>
        <authorList>
            <person name="Feng X."/>
        </authorList>
    </citation>
    <scope>NUCLEOTIDE SEQUENCE</scope>
    <source>
        <strain evidence="2">KCTC 13126</strain>
    </source>
</reference>
<evidence type="ECO:0000313" key="2">
    <source>
        <dbReference type="EMBL" id="MBK1878052.1"/>
    </source>
</evidence>
<gene>
    <name evidence="2" type="ORF">JIN87_14330</name>
</gene>
<proteinExistence type="predicted"/>